<feature type="domain" description="HIRAN" evidence="3">
    <location>
        <begin position="67"/>
        <end position="134"/>
    </location>
</feature>
<accession>B2HL34</accession>
<keyword evidence="5" id="KW-1185">Reference proteome</keyword>
<dbReference type="AlphaFoldDB" id="B2HL34"/>
<dbReference type="GO" id="GO:0003676">
    <property type="term" value="F:nucleic acid binding"/>
    <property type="evidence" value="ECO:0007669"/>
    <property type="project" value="InterPro"/>
</dbReference>
<dbReference type="HOGENOM" id="CLU_473946_0_0_11"/>
<dbReference type="RefSeq" id="WP_012395221.1">
    <property type="nucleotide sequence ID" value="NC_010612.1"/>
</dbReference>
<evidence type="ECO:0000256" key="2">
    <source>
        <dbReference type="ARBA" id="ARBA00022801"/>
    </source>
</evidence>
<dbReference type="Gene3D" id="3.30.70.2330">
    <property type="match status" value="1"/>
</dbReference>
<proteinExistence type="predicted"/>
<evidence type="ECO:0000313" key="5">
    <source>
        <dbReference type="Proteomes" id="UP000001190"/>
    </source>
</evidence>
<protein>
    <recommendedName>
        <fullName evidence="3">HIRAN domain-containing protein</fullName>
    </recommendedName>
</protein>
<dbReference type="KEGG" id="mmi:MMAR_3596"/>
<dbReference type="GO" id="GO:0008270">
    <property type="term" value="F:zinc ion binding"/>
    <property type="evidence" value="ECO:0007669"/>
    <property type="project" value="InterPro"/>
</dbReference>
<keyword evidence="2" id="KW-0378">Hydrolase</keyword>
<dbReference type="Proteomes" id="UP000001190">
    <property type="component" value="Chromosome"/>
</dbReference>
<reference evidence="4 5" key="1">
    <citation type="journal article" date="2008" name="Genome Res.">
        <title>Insights from the complete genome sequence of Mycobacterium marinum on the evolution of Mycobacterium tuberculosis.</title>
        <authorList>
            <person name="Stinear T.P."/>
            <person name="Seemann T."/>
            <person name="Harrison P.F."/>
            <person name="Jenkin G.A."/>
            <person name="Davies J.K."/>
            <person name="Johnson P.D."/>
            <person name="Abdellah Z."/>
            <person name="Arrowsmith C."/>
            <person name="Chillingworth T."/>
            <person name="Churcher C."/>
            <person name="Clarke K."/>
            <person name="Cronin A."/>
            <person name="Davis P."/>
            <person name="Goodhead I."/>
            <person name="Holroyd N."/>
            <person name="Jagels K."/>
            <person name="Lord A."/>
            <person name="Moule S."/>
            <person name="Mungall K."/>
            <person name="Norbertczak H."/>
            <person name="Quail M.A."/>
            <person name="Rabbinowitsch E."/>
            <person name="Walker D."/>
            <person name="White B."/>
            <person name="Whitehead S."/>
            <person name="Small P.L."/>
            <person name="Brosch R."/>
            <person name="Ramakrishnan L."/>
            <person name="Fischbach M.A."/>
            <person name="Parkhill J."/>
            <person name="Cole S.T."/>
        </authorList>
    </citation>
    <scope>NUCLEOTIDE SEQUENCE [LARGE SCALE GENOMIC DNA]</scope>
    <source>
        <strain evidence="5">ATCC BAA-535 / M</strain>
    </source>
</reference>
<evidence type="ECO:0000259" key="3">
    <source>
        <dbReference type="Pfam" id="PF08797"/>
    </source>
</evidence>
<dbReference type="GO" id="GO:0016818">
    <property type="term" value="F:hydrolase activity, acting on acid anhydrides, in phosphorus-containing anhydrides"/>
    <property type="evidence" value="ECO:0007669"/>
    <property type="project" value="InterPro"/>
</dbReference>
<dbReference type="OrthoDB" id="9812156at2"/>
<dbReference type="Pfam" id="PF08797">
    <property type="entry name" value="HIRAN"/>
    <property type="match status" value="1"/>
</dbReference>
<evidence type="ECO:0000313" key="4">
    <source>
        <dbReference type="EMBL" id="ACC42010.1"/>
    </source>
</evidence>
<name>B2HL34_MYCMM</name>
<dbReference type="InterPro" id="IPR014905">
    <property type="entry name" value="HIRAN"/>
</dbReference>
<evidence type="ECO:0000256" key="1">
    <source>
        <dbReference type="ARBA" id="ARBA00022723"/>
    </source>
</evidence>
<dbReference type="eggNOG" id="ENOG5033I87">
    <property type="taxonomic scope" value="Bacteria"/>
</dbReference>
<dbReference type="STRING" id="216594.MMAR_3596"/>
<keyword evidence="1" id="KW-0479">Metal-binding</keyword>
<gene>
    <name evidence="4" type="ordered locus">MMAR_3596</name>
</gene>
<dbReference type="EMBL" id="CP000854">
    <property type="protein sequence ID" value="ACC42010.1"/>
    <property type="molecule type" value="Genomic_DNA"/>
</dbReference>
<sequence length="575" mass="62497">MGLRDIFKNLRGEPWPASQAAVTALPLAGLGTEDIEVAGESYHPESFARIFATAGRPLGGVLMRTAVLVADPKNPYDRFAVAVYVDGAHVGFVPAYLAPSVQPVVLANTRASRQTTVLARVWACCDAGDWSARVTLSFSGQSEQEWSYVDFGPWPGNRSPDGSERLTQTGRINRLRHAEAVGRVRGRDFDSLRPQVAQAKAAGDTDTALRLVMDCVEAAERRANVEGCRPATWPTEQAAILLRKQKDYIGEIVLLERFFAADPSHQGTKGLRERLAKARTLAGQPGHVPAPPSRAEQCGFSAPARLDLAPTSPTVVVSLPAAAEVSYEKEHRDAIAAAFAEARIPLGNALETTAVLREIPRPGAQFTPVAVYVGGRLIGLVGALYADAVRALLREPHFAGMAVAVRCRIYARETPSWTARATLGPYEAVVASLDDTQSAAEGRANQMIMAELREERIAAGGAEARAQTERLVHGRDFVEWVERIRQLRRDRNDDEALVLLMECIEAAERDAKANGWQPPSWYTEQAAIILRKQGNLAGEVALLERFLAACPADRPQVDISERLIKARAKLSRAKG</sequence>
<organism evidence="4 5">
    <name type="scientific">Mycobacterium marinum (strain ATCC BAA-535 / M)</name>
    <dbReference type="NCBI Taxonomy" id="216594"/>
    <lineage>
        <taxon>Bacteria</taxon>
        <taxon>Bacillati</taxon>
        <taxon>Actinomycetota</taxon>
        <taxon>Actinomycetes</taxon>
        <taxon>Mycobacteriales</taxon>
        <taxon>Mycobacteriaceae</taxon>
        <taxon>Mycobacterium</taxon>
        <taxon>Mycobacterium ulcerans group</taxon>
    </lineage>
</organism>